<proteinExistence type="inferred from homology"/>
<organism evidence="2">
    <name type="scientific">freshwater metagenome</name>
    <dbReference type="NCBI Taxonomy" id="449393"/>
    <lineage>
        <taxon>unclassified sequences</taxon>
        <taxon>metagenomes</taxon>
        <taxon>ecological metagenomes</taxon>
    </lineage>
</organism>
<dbReference type="Pfam" id="PF08768">
    <property type="entry name" value="THAP4_heme-bd"/>
    <property type="match status" value="1"/>
</dbReference>
<dbReference type="InterPro" id="IPR014878">
    <property type="entry name" value="THAP4-like_heme-bd"/>
</dbReference>
<dbReference type="EMBL" id="CAEZVD010000084">
    <property type="protein sequence ID" value="CAB4624218.1"/>
    <property type="molecule type" value="Genomic_DNA"/>
</dbReference>
<protein>
    <submittedName>
        <fullName evidence="2">Unannotated protein</fullName>
    </submittedName>
</protein>
<dbReference type="InterPro" id="IPR022939">
    <property type="entry name" value="Nb(III)_bact/plant"/>
</dbReference>
<dbReference type="InterPro" id="IPR012674">
    <property type="entry name" value="Calycin"/>
</dbReference>
<sequence length="201" mass="22175">MFVFPEGLPLELTPFAFLVGKWEGTGIISYKLPGSDDAPVDREFKQRIEFAHDGANVLTYVSSAELIDEVGTILPSEIGYWKLAREHEAADHGPGLLIGSGEKSIQTHEDLEKLRNKEGGFDIQVSVLHPAGMAELYNGKIKGARVDLASAYGTAFETAKTYRHSTRLFGLVENALLWVWEIALPGEDIKPHASARLERVE</sequence>
<feature type="domain" description="THAP4-like heme-binding" evidence="1">
    <location>
        <begin position="11"/>
        <end position="199"/>
    </location>
</feature>
<dbReference type="SUPFAM" id="SSF50814">
    <property type="entry name" value="Lipocalins"/>
    <property type="match status" value="1"/>
</dbReference>
<dbReference type="AlphaFoldDB" id="A0A6J6IIE8"/>
<evidence type="ECO:0000259" key="1">
    <source>
        <dbReference type="Pfam" id="PF08768"/>
    </source>
</evidence>
<evidence type="ECO:0000313" key="2">
    <source>
        <dbReference type="EMBL" id="CAB4624218.1"/>
    </source>
</evidence>
<dbReference type="HAMAP" id="MF_01297">
    <property type="entry name" value="nitrobindin"/>
    <property type="match status" value="1"/>
</dbReference>
<dbReference type="Gene3D" id="2.40.128.20">
    <property type="match status" value="1"/>
</dbReference>
<name>A0A6J6IIE8_9ZZZZ</name>
<gene>
    <name evidence="2" type="ORF">UFOPK1909_00778</name>
</gene>
<accession>A0A6J6IIE8</accession>
<reference evidence="2" key="1">
    <citation type="submission" date="2020-05" db="EMBL/GenBank/DDBJ databases">
        <authorList>
            <person name="Chiriac C."/>
            <person name="Salcher M."/>
            <person name="Ghai R."/>
            <person name="Kavagutti S V."/>
        </authorList>
    </citation>
    <scope>NUCLEOTIDE SEQUENCE</scope>
</reference>